<evidence type="ECO:0000313" key="4">
    <source>
        <dbReference type="Proteomes" id="UP001151478"/>
    </source>
</evidence>
<keyword evidence="2" id="KW-0732">Signal</keyword>
<evidence type="ECO:0008006" key="5">
    <source>
        <dbReference type="Google" id="ProtNLM"/>
    </source>
</evidence>
<evidence type="ECO:0000256" key="2">
    <source>
        <dbReference type="SAM" id="SignalP"/>
    </source>
</evidence>
<protein>
    <recommendedName>
        <fullName evidence="5">Adhesin domain-containing protein</fullName>
    </recommendedName>
</protein>
<evidence type="ECO:0000256" key="1">
    <source>
        <dbReference type="SAM" id="Coils"/>
    </source>
</evidence>
<keyword evidence="4" id="KW-1185">Reference proteome</keyword>
<sequence length="466" mass="53337">MKLKLYKSIFYFFAICMISTTYAQKFDKKYTENFKVNKNVEVAINASNTDINVTTWNKNEVIITAFIEVQGVSKEEAEKYFKNWNFEALGNKNKVQITSKGNSSSLFKNDFLVFNDMDIQIPKFDSIIFPNIKTIVLPEMNFDFDFDLNGILEGMDNLDEIVGKDGKYSFQWNDGDTNININSKKDWEAFKKTKKYKELKKKLTIDKAKMKKEFAESKEQMKKELAKAKLEIKKIDKEKIKAELLKAKEELQKLKLNFSSDSKNLIIDGKKVKIKKRLEIKVPKNATFDLNTRHCKVKLPSTVASGNVNYGAFNANSLNGGKLTINYSPVLINNLSTSNLFLNNVIDAKIASITNTKLSNNSSRVNIEKINQNVEISDRFGELIIQNIIPNYKMFHLILDNSDAKLNLSTANEKLKFMSSSIMLPKKISDHKKSSVFNGHIRAHSNDNTFRIEGENSKLTIIKENL</sequence>
<comment type="caution">
    <text evidence="3">The sequence shown here is derived from an EMBL/GenBank/DDBJ whole genome shotgun (WGS) entry which is preliminary data.</text>
</comment>
<reference evidence="3" key="1">
    <citation type="submission" date="2023-02" db="EMBL/GenBank/DDBJ databases">
        <title>Polaribacter ponticola sp. nov., isolated from seawater.</title>
        <authorList>
            <person name="Baek J.H."/>
            <person name="Kim J.M."/>
            <person name="Choi D.G."/>
            <person name="Jeon C.O."/>
        </authorList>
    </citation>
    <scope>NUCLEOTIDE SEQUENCE</scope>
    <source>
        <strain evidence="3">MSW5</strain>
    </source>
</reference>
<dbReference type="Proteomes" id="UP001151478">
    <property type="component" value="Unassembled WGS sequence"/>
</dbReference>
<feature type="signal peptide" evidence="2">
    <location>
        <begin position="1"/>
        <end position="23"/>
    </location>
</feature>
<keyword evidence="1" id="KW-0175">Coiled coil</keyword>
<evidence type="ECO:0000313" key="3">
    <source>
        <dbReference type="EMBL" id="MDD7914325.1"/>
    </source>
</evidence>
<dbReference type="EMBL" id="JAOSLC020000003">
    <property type="protein sequence ID" value="MDD7914325.1"/>
    <property type="molecule type" value="Genomic_DNA"/>
</dbReference>
<dbReference type="RefSeq" id="WP_265724947.1">
    <property type="nucleotide sequence ID" value="NZ_JAOSLC020000003.1"/>
</dbReference>
<feature type="chain" id="PRO_5046037601" description="Adhesin domain-containing protein" evidence="2">
    <location>
        <begin position="24"/>
        <end position="466"/>
    </location>
</feature>
<accession>A0ABT5S9R8</accession>
<gene>
    <name evidence="3" type="ORF">N5A56_007770</name>
</gene>
<organism evidence="3 4">
    <name type="scientific">Polaribacter ponticola</name>
    <dbReference type="NCBI Taxonomy" id="2978475"/>
    <lineage>
        <taxon>Bacteria</taxon>
        <taxon>Pseudomonadati</taxon>
        <taxon>Bacteroidota</taxon>
        <taxon>Flavobacteriia</taxon>
        <taxon>Flavobacteriales</taxon>
        <taxon>Flavobacteriaceae</taxon>
    </lineage>
</organism>
<name>A0ABT5S9R8_9FLAO</name>
<proteinExistence type="predicted"/>
<feature type="coiled-coil region" evidence="1">
    <location>
        <begin position="200"/>
        <end position="257"/>
    </location>
</feature>